<dbReference type="EMBL" id="BMUT01000001">
    <property type="protein sequence ID" value="GGX62967.1"/>
    <property type="molecule type" value="Genomic_DNA"/>
</dbReference>
<organism evidence="2 3">
    <name type="scientific">Streptomyces hiroshimensis</name>
    <dbReference type="NCBI Taxonomy" id="66424"/>
    <lineage>
        <taxon>Bacteria</taxon>
        <taxon>Bacillati</taxon>
        <taxon>Actinomycetota</taxon>
        <taxon>Actinomycetes</taxon>
        <taxon>Kitasatosporales</taxon>
        <taxon>Streptomycetaceae</taxon>
        <taxon>Streptomyces</taxon>
    </lineage>
</organism>
<keyword evidence="3" id="KW-1185">Reference proteome</keyword>
<gene>
    <name evidence="2" type="ORF">GCM10010324_04640</name>
</gene>
<reference evidence="3" key="1">
    <citation type="journal article" date="2019" name="Int. J. Syst. Evol. Microbiol.">
        <title>The Global Catalogue of Microorganisms (GCM) 10K type strain sequencing project: providing services to taxonomists for standard genome sequencing and annotation.</title>
        <authorList>
            <consortium name="The Broad Institute Genomics Platform"/>
            <consortium name="The Broad Institute Genome Sequencing Center for Infectious Disease"/>
            <person name="Wu L."/>
            <person name="Ma J."/>
        </authorList>
    </citation>
    <scope>NUCLEOTIDE SEQUENCE [LARGE SCALE GENOMIC DNA]</scope>
    <source>
        <strain evidence="3">JCM 4586</strain>
    </source>
</reference>
<keyword evidence="1" id="KW-1133">Transmembrane helix</keyword>
<evidence type="ECO:0000313" key="2">
    <source>
        <dbReference type="EMBL" id="GGX62967.1"/>
    </source>
</evidence>
<feature type="transmembrane region" description="Helical" evidence="1">
    <location>
        <begin position="217"/>
        <end position="238"/>
    </location>
</feature>
<accession>A0ABQ2Y4A3</accession>
<feature type="transmembrane region" description="Helical" evidence="1">
    <location>
        <begin position="331"/>
        <end position="350"/>
    </location>
</feature>
<keyword evidence="1" id="KW-0472">Membrane</keyword>
<keyword evidence="1" id="KW-0812">Transmembrane</keyword>
<protein>
    <submittedName>
        <fullName evidence="2">Uncharacterized protein</fullName>
    </submittedName>
</protein>
<name>A0ABQ2Y4A3_9ACTN</name>
<dbReference type="Gene3D" id="2.70.170.10">
    <property type="entry name" value="Neurotransmitter-gated ion-channel ligand-binding domain"/>
    <property type="match status" value="1"/>
</dbReference>
<evidence type="ECO:0000256" key="1">
    <source>
        <dbReference type="SAM" id="Phobius"/>
    </source>
</evidence>
<comment type="caution">
    <text evidence="2">The sequence shown here is derived from an EMBL/GenBank/DDBJ whole genome shotgun (WGS) entry which is preliminary data.</text>
</comment>
<dbReference type="InterPro" id="IPR036734">
    <property type="entry name" value="Neur_chan_lig-bd_sf"/>
</dbReference>
<feature type="transmembrane region" description="Helical" evidence="1">
    <location>
        <begin position="258"/>
        <end position="279"/>
    </location>
</feature>
<proteinExistence type="predicted"/>
<dbReference type="Proteomes" id="UP000659223">
    <property type="component" value="Unassembled WGS sequence"/>
</dbReference>
<feature type="transmembrane region" description="Helical" evidence="1">
    <location>
        <begin position="291"/>
        <end position="310"/>
    </location>
</feature>
<evidence type="ECO:0000313" key="3">
    <source>
        <dbReference type="Proteomes" id="UP000659223"/>
    </source>
</evidence>
<dbReference type="RefSeq" id="WP_190019845.1">
    <property type="nucleotide sequence ID" value="NZ_BMUT01000001.1"/>
</dbReference>
<sequence>MAVHCEESAGRRRALTGVPGMLAALFGALAAWLLGSPAASAAAEPGTCRTGAYLSDLYGLDPVGHTFGARVTVWSVCPRRDLDPLPGAAFSNYNDDLEKSEPALTSEKGMFRDVVRVQGTFRQDWGVRAFPFDRHRIEIKITSRKEAEETRFVPDNEDSGVNEGIAPPGWRITGFRLVAVDRHFPTNFGDATLPRGKGSTRSRLLVQISLSRSDPVIFWKLTGPLYLMLLIGTATFLLPSHSEELGMGEKLDSMQSRLSLLGGGLFVVMLNMQQVNTVITSSVGLTLIDALHLLTLVYVLLAVVATVLSWRWTVRGGDPERVERLHHRGAVIALAAYAAAAGAMVAYAAYVG</sequence>